<evidence type="ECO:0000313" key="2">
    <source>
        <dbReference type="EMBL" id="HIV04767.1"/>
    </source>
</evidence>
<comment type="caution">
    <text evidence="2">The sequence shown here is derived from an EMBL/GenBank/DDBJ whole genome shotgun (WGS) entry which is preliminary data.</text>
</comment>
<protein>
    <recommendedName>
        <fullName evidence="4">Lipoprotein</fullName>
    </recommendedName>
</protein>
<dbReference type="EMBL" id="DVOG01000171">
    <property type="protein sequence ID" value="HIV04767.1"/>
    <property type="molecule type" value="Genomic_DNA"/>
</dbReference>
<name>A0A9D1T234_9BACT</name>
<reference evidence="2" key="1">
    <citation type="submission" date="2020-10" db="EMBL/GenBank/DDBJ databases">
        <authorList>
            <person name="Gilroy R."/>
        </authorList>
    </citation>
    <scope>NUCLEOTIDE SEQUENCE</scope>
    <source>
        <strain evidence="2">10669</strain>
    </source>
</reference>
<keyword evidence="1" id="KW-0732">Signal</keyword>
<feature type="chain" id="PRO_5038756465" description="Lipoprotein" evidence="1">
    <location>
        <begin position="26"/>
        <end position="178"/>
    </location>
</feature>
<organism evidence="2 3">
    <name type="scientific">Candidatus Spyradosoma merdigallinarum</name>
    <dbReference type="NCBI Taxonomy" id="2840950"/>
    <lineage>
        <taxon>Bacteria</taxon>
        <taxon>Pseudomonadati</taxon>
        <taxon>Verrucomicrobiota</taxon>
        <taxon>Opitutia</taxon>
        <taxon>Opitutia incertae sedis</taxon>
        <taxon>Candidatus Spyradosoma</taxon>
    </lineage>
</organism>
<evidence type="ECO:0008006" key="4">
    <source>
        <dbReference type="Google" id="ProtNLM"/>
    </source>
</evidence>
<sequence length="178" mass="19263">MKKTNLKKNAASAARLLLLLCAALAASGCTSARYARELAGDSIRVSARYELETTHENARVSGNGESTTWLHFIPDSQETSDGYFSDVGSLFSGLSPTQSLALRAAVADACKNAGADFLLLPRYDMTTTSCWFFYESATCRVSGYPAKIQKIRQVRAGDVFRSEEKAENAGDDAPESSR</sequence>
<reference evidence="2" key="2">
    <citation type="journal article" date="2021" name="PeerJ">
        <title>Extensive microbial diversity within the chicken gut microbiome revealed by metagenomics and culture.</title>
        <authorList>
            <person name="Gilroy R."/>
            <person name="Ravi A."/>
            <person name="Getino M."/>
            <person name="Pursley I."/>
            <person name="Horton D.L."/>
            <person name="Alikhan N.F."/>
            <person name="Baker D."/>
            <person name="Gharbi K."/>
            <person name="Hall N."/>
            <person name="Watson M."/>
            <person name="Adriaenssens E.M."/>
            <person name="Foster-Nyarko E."/>
            <person name="Jarju S."/>
            <person name="Secka A."/>
            <person name="Antonio M."/>
            <person name="Oren A."/>
            <person name="Chaudhuri R.R."/>
            <person name="La Ragione R."/>
            <person name="Hildebrand F."/>
            <person name="Pallen M.J."/>
        </authorList>
    </citation>
    <scope>NUCLEOTIDE SEQUENCE</scope>
    <source>
        <strain evidence="2">10669</strain>
    </source>
</reference>
<dbReference type="PROSITE" id="PS51257">
    <property type="entry name" value="PROKAR_LIPOPROTEIN"/>
    <property type="match status" value="1"/>
</dbReference>
<evidence type="ECO:0000313" key="3">
    <source>
        <dbReference type="Proteomes" id="UP000886812"/>
    </source>
</evidence>
<dbReference type="AlphaFoldDB" id="A0A9D1T234"/>
<gene>
    <name evidence="2" type="ORF">IAC75_06450</name>
</gene>
<proteinExistence type="predicted"/>
<dbReference type="Proteomes" id="UP000886812">
    <property type="component" value="Unassembled WGS sequence"/>
</dbReference>
<accession>A0A9D1T234</accession>
<feature type="signal peptide" evidence="1">
    <location>
        <begin position="1"/>
        <end position="25"/>
    </location>
</feature>
<evidence type="ECO:0000256" key="1">
    <source>
        <dbReference type="SAM" id="SignalP"/>
    </source>
</evidence>